<feature type="region of interest" description="Disordered" evidence="1">
    <location>
        <begin position="57"/>
        <end position="80"/>
    </location>
</feature>
<sequence>MTAGKKEEMGKLVMERRICIWMSPILFIHLSSPSARCQRTSASHLLLAPGYMRLRARVPHPPRRGNRRSSASPWSHRSATTHRITGKALLMLTSRAHKRLRSLNLLLSCLACPTPACSVSSEIIGTIVGNSNSELSLPCLMQQHQRAATVSVEGSEQIPEHHLVQAATGAKYTAFLFKMNQSNSVWTRYSYISS</sequence>
<dbReference type="KEGG" id="sita:101768853"/>
<protein>
    <submittedName>
        <fullName evidence="2">Uncharacterized protein</fullName>
    </submittedName>
</protein>
<reference evidence="2" key="2">
    <citation type="submission" date="2015-07" db="EMBL/GenBank/DDBJ databases">
        <authorList>
            <person name="Noorani M."/>
        </authorList>
    </citation>
    <scope>NUCLEOTIDE SEQUENCE</scope>
    <source>
        <strain evidence="2">Yugu1</strain>
    </source>
</reference>
<accession>A0A368PZQ0</accession>
<proteinExistence type="predicted"/>
<feature type="compositionally biased region" description="Basic residues" evidence="1">
    <location>
        <begin position="57"/>
        <end position="67"/>
    </location>
</feature>
<organism evidence="2">
    <name type="scientific">Setaria italica</name>
    <name type="common">Foxtail millet</name>
    <name type="synonym">Panicum italicum</name>
    <dbReference type="NCBI Taxonomy" id="4555"/>
    <lineage>
        <taxon>Eukaryota</taxon>
        <taxon>Viridiplantae</taxon>
        <taxon>Streptophyta</taxon>
        <taxon>Embryophyta</taxon>
        <taxon>Tracheophyta</taxon>
        <taxon>Spermatophyta</taxon>
        <taxon>Magnoliopsida</taxon>
        <taxon>Liliopsida</taxon>
        <taxon>Poales</taxon>
        <taxon>Poaceae</taxon>
        <taxon>PACMAD clade</taxon>
        <taxon>Panicoideae</taxon>
        <taxon>Panicodae</taxon>
        <taxon>Paniceae</taxon>
        <taxon>Cenchrinae</taxon>
        <taxon>Setaria</taxon>
    </lineage>
</organism>
<dbReference type="AlphaFoldDB" id="A0A368PZQ0"/>
<gene>
    <name evidence="2" type="ORF">SETIT_2G172200v2</name>
</gene>
<reference evidence="2" key="1">
    <citation type="journal article" date="2012" name="Nat. Biotechnol.">
        <title>Reference genome sequence of the model plant Setaria.</title>
        <authorList>
            <person name="Bennetzen J.L."/>
            <person name="Schmutz J."/>
            <person name="Wang H."/>
            <person name="Percifield R."/>
            <person name="Hawkins J."/>
            <person name="Pontaroli A.C."/>
            <person name="Estep M."/>
            <person name="Feng L."/>
            <person name="Vaughn J.N."/>
            <person name="Grimwood J."/>
            <person name="Jenkins J."/>
            <person name="Barry K."/>
            <person name="Lindquist E."/>
            <person name="Hellsten U."/>
            <person name="Deshpande S."/>
            <person name="Wang X."/>
            <person name="Wu X."/>
            <person name="Mitros T."/>
            <person name="Triplett J."/>
            <person name="Yang X."/>
            <person name="Ye C.Y."/>
            <person name="Mauro-Herrera M."/>
            <person name="Wang L."/>
            <person name="Li P."/>
            <person name="Sharma M."/>
            <person name="Sharma R."/>
            <person name="Ronald P.C."/>
            <person name="Panaud O."/>
            <person name="Kellogg E.A."/>
            <person name="Brutnell T.P."/>
            <person name="Doust A.N."/>
            <person name="Tuskan G.A."/>
            <person name="Rokhsar D."/>
            <person name="Devos K.M."/>
        </authorList>
    </citation>
    <scope>NUCLEOTIDE SEQUENCE [LARGE SCALE GENOMIC DNA]</scope>
    <source>
        <strain evidence="2">Yugu1</strain>
    </source>
</reference>
<evidence type="ECO:0000313" key="2">
    <source>
        <dbReference type="EMBL" id="RCV11261.1"/>
    </source>
</evidence>
<feature type="compositionally biased region" description="Polar residues" evidence="1">
    <location>
        <begin position="68"/>
        <end position="80"/>
    </location>
</feature>
<name>A0A368PZQ0_SETIT</name>
<dbReference type="EMBL" id="CM003529">
    <property type="protein sequence ID" value="RCV11261.1"/>
    <property type="molecule type" value="Genomic_DNA"/>
</dbReference>
<evidence type="ECO:0000256" key="1">
    <source>
        <dbReference type="SAM" id="MobiDB-lite"/>
    </source>
</evidence>